<protein>
    <submittedName>
        <fullName evidence="1">Uncharacterized protein</fullName>
    </submittedName>
</protein>
<dbReference type="VEuPathDB" id="FungiDB:ASPGLDRAFT_46689"/>
<gene>
    <name evidence="1" type="ORF">ASPGLDRAFT_46689</name>
</gene>
<dbReference type="GeneID" id="34462761"/>
<name>A0A1L9VLH1_ASPGL</name>
<keyword evidence="2" id="KW-1185">Reference proteome</keyword>
<dbReference type="RefSeq" id="XP_022401476.1">
    <property type="nucleotide sequence ID" value="XM_022546500.1"/>
</dbReference>
<sequence>MTMCSRGSCGGEYLMVRNGDWVSNVTRSLEGVSDDLKRGVIEMFGRMDSEMGNMLAADVKETARL</sequence>
<dbReference type="STRING" id="1160497.A0A1L9VLH1"/>
<accession>A0A1L9VLH1</accession>
<dbReference type="AlphaFoldDB" id="A0A1L9VLH1"/>
<evidence type="ECO:0000313" key="1">
    <source>
        <dbReference type="EMBL" id="OJJ84778.1"/>
    </source>
</evidence>
<dbReference type="EMBL" id="KV878896">
    <property type="protein sequence ID" value="OJJ84778.1"/>
    <property type="molecule type" value="Genomic_DNA"/>
</dbReference>
<proteinExistence type="predicted"/>
<evidence type="ECO:0000313" key="2">
    <source>
        <dbReference type="Proteomes" id="UP000184300"/>
    </source>
</evidence>
<reference evidence="2" key="1">
    <citation type="journal article" date="2017" name="Genome Biol.">
        <title>Comparative genomics reveals high biological diversity and specific adaptations in the industrially and medically important fungal genus Aspergillus.</title>
        <authorList>
            <person name="de Vries R.P."/>
            <person name="Riley R."/>
            <person name="Wiebenga A."/>
            <person name="Aguilar-Osorio G."/>
            <person name="Amillis S."/>
            <person name="Uchima C.A."/>
            <person name="Anderluh G."/>
            <person name="Asadollahi M."/>
            <person name="Askin M."/>
            <person name="Barry K."/>
            <person name="Battaglia E."/>
            <person name="Bayram O."/>
            <person name="Benocci T."/>
            <person name="Braus-Stromeyer S.A."/>
            <person name="Caldana C."/>
            <person name="Canovas D."/>
            <person name="Cerqueira G.C."/>
            <person name="Chen F."/>
            <person name="Chen W."/>
            <person name="Choi C."/>
            <person name="Clum A."/>
            <person name="Dos Santos R.A."/>
            <person name="Damasio A.R."/>
            <person name="Diallinas G."/>
            <person name="Emri T."/>
            <person name="Fekete E."/>
            <person name="Flipphi M."/>
            <person name="Freyberg S."/>
            <person name="Gallo A."/>
            <person name="Gournas C."/>
            <person name="Habgood R."/>
            <person name="Hainaut M."/>
            <person name="Harispe M.L."/>
            <person name="Henrissat B."/>
            <person name="Hilden K.S."/>
            <person name="Hope R."/>
            <person name="Hossain A."/>
            <person name="Karabika E."/>
            <person name="Karaffa L."/>
            <person name="Karanyi Z."/>
            <person name="Krasevec N."/>
            <person name="Kuo A."/>
            <person name="Kusch H."/>
            <person name="LaButti K."/>
            <person name="Lagendijk E.L."/>
            <person name="Lapidus A."/>
            <person name="Levasseur A."/>
            <person name="Lindquist E."/>
            <person name="Lipzen A."/>
            <person name="Logrieco A.F."/>
            <person name="MacCabe A."/>
            <person name="Maekelae M.R."/>
            <person name="Malavazi I."/>
            <person name="Melin P."/>
            <person name="Meyer V."/>
            <person name="Mielnichuk N."/>
            <person name="Miskei M."/>
            <person name="Molnar A.P."/>
            <person name="Mule G."/>
            <person name="Ngan C.Y."/>
            <person name="Orejas M."/>
            <person name="Orosz E."/>
            <person name="Ouedraogo J.P."/>
            <person name="Overkamp K.M."/>
            <person name="Park H.-S."/>
            <person name="Perrone G."/>
            <person name="Piumi F."/>
            <person name="Punt P.J."/>
            <person name="Ram A.F."/>
            <person name="Ramon A."/>
            <person name="Rauscher S."/>
            <person name="Record E."/>
            <person name="Riano-Pachon D.M."/>
            <person name="Robert V."/>
            <person name="Roehrig J."/>
            <person name="Ruller R."/>
            <person name="Salamov A."/>
            <person name="Salih N.S."/>
            <person name="Samson R.A."/>
            <person name="Sandor E."/>
            <person name="Sanguinetti M."/>
            <person name="Schuetze T."/>
            <person name="Sepcic K."/>
            <person name="Shelest E."/>
            <person name="Sherlock G."/>
            <person name="Sophianopoulou V."/>
            <person name="Squina F.M."/>
            <person name="Sun H."/>
            <person name="Susca A."/>
            <person name="Todd R.B."/>
            <person name="Tsang A."/>
            <person name="Unkles S.E."/>
            <person name="van de Wiele N."/>
            <person name="van Rossen-Uffink D."/>
            <person name="Oliveira J.V."/>
            <person name="Vesth T.C."/>
            <person name="Visser J."/>
            <person name="Yu J.-H."/>
            <person name="Zhou M."/>
            <person name="Andersen M.R."/>
            <person name="Archer D.B."/>
            <person name="Baker S.E."/>
            <person name="Benoit I."/>
            <person name="Brakhage A.A."/>
            <person name="Braus G.H."/>
            <person name="Fischer R."/>
            <person name="Frisvad J.C."/>
            <person name="Goldman G.H."/>
            <person name="Houbraken J."/>
            <person name="Oakley B."/>
            <person name="Pocsi I."/>
            <person name="Scazzocchio C."/>
            <person name="Seiboth B."/>
            <person name="vanKuyk P.A."/>
            <person name="Wortman J."/>
            <person name="Dyer P.S."/>
            <person name="Grigoriev I.V."/>
        </authorList>
    </citation>
    <scope>NUCLEOTIDE SEQUENCE [LARGE SCALE GENOMIC DNA]</scope>
    <source>
        <strain evidence="2">CBS 516.65</strain>
    </source>
</reference>
<dbReference type="Proteomes" id="UP000184300">
    <property type="component" value="Unassembled WGS sequence"/>
</dbReference>
<organism evidence="1 2">
    <name type="scientific">Aspergillus glaucus CBS 516.65</name>
    <dbReference type="NCBI Taxonomy" id="1160497"/>
    <lineage>
        <taxon>Eukaryota</taxon>
        <taxon>Fungi</taxon>
        <taxon>Dikarya</taxon>
        <taxon>Ascomycota</taxon>
        <taxon>Pezizomycotina</taxon>
        <taxon>Eurotiomycetes</taxon>
        <taxon>Eurotiomycetidae</taxon>
        <taxon>Eurotiales</taxon>
        <taxon>Aspergillaceae</taxon>
        <taxon>Aspergillus</taxon>
        <taxon>Aspergillus subgen. Aspergillus</taxon>
    </lineage>
</organism>